<dbReference type="EMBL" id="QQAH01000017">
    <property type="protein sequence ID" value="RDD80382.1"/>
    <property type="molecule type" value="Genomic_DNA"/>
</dbReference>
<dbReference type="InterPro" id="IPR007560">
    <property type="entry name" value="Restrct_endonuc_IV_Mrr"/>
</dbReference>
<evidence type="ECO:0008006" key="5">
    <source>
        <dbReference type="Google" id="ProtNLM"/>
    </source>
</evidence>
<feature type="domain" description="Helicase/UvrB N-terminal" evidence="2">
    <location>
        <begin position="8"/>
        <end position="75"/>
    </location>
</feature>
<evidence type="ECO:0000259" key="2">
    <source>
        <dbReference type="Pfam" id="PF04851"/>
    </source>
</evidence>
<dbReference type="PANTHER" id="PTHR30015:SF7">
    <property type="entry name" value="TYPE IV METHYL-DIRECTED RESTRICTION ENZYME ECOKMRR"/>
    <property type="match status" value="1"/>
</dbReference>
<dbReference type="Gene3D" id="3.40.1350.10">
    <property type="match status" value="1"/>
</dbReference>
<comment type="caution">
    <text evidence="3">The sequence shown here is derived from an EMBL/GenBank/DDBJ whole genome shotgun (WGS) entry which is preliminary data.</text>
</comment>
<dbReference type="GO" id="GO:0009307">
    <property type="term" value="P:DNA restriction-modification system"/>
    <property type="evidence" value="ECO:0007669"/>
    <property type="project" value="InterPro"/>
</dbReference>
<gene>
    <name evidence="3" type="ORF">DVJ77_17230</name>
</gene>
<dbReference type="SUPFAM" id="SSF52540">
    <property type="entry name" value="P-loop containing nucleoside triphosphate hydrolases"/>
    <property type="match status" value="1"/>
</dbReference>
<dbReference type="AlphaFoldDB" id="A0A369UI01"/>
<name>A0A369UI01_9GAMM</name>
<protein>
    <recommendedName>
        <fullName evidence="5">Restriction endonuclease</fullName>
    </recommendedName>
</protein>
<dbReference type="PANTHER" id="PTHR30015">
    <property type="entry name" value="MRR RESTRICTION SYSTEM PROTEIN"/>
    <property type="match status" value="1"/>
</dbReference>
<dbReference type="Gene3D" id="3.40.50.300">
    <property type="entry name" value="P-loop containing nucleotide triphosphate hydrolases"/>
    <property type="match status" value="1"/>
</dbReference>
<dbReference type="InterPro" id="IPR006935">
    <property type="entry name" value="Helicase/UvrB_N"/>
</dbReference>
<accession>A0A369UI01</accession>
<dbReference type="InterPro" id="IPR052906">
    <property type="entry name" value="Type_IV_Methyl-Rstrct_Enzyme"/>
</dbReference>
<dbReference type="Proteomes" id="UP000253782">
    <property type="component" value="Unassembled WGS sequence"/>
</dbReference>
<reference evidence="3 4" key="1">
    <citation type="submission" date="2018-07" db="EMBL/GenBank/DDBJ databases">
        <title>Dyella tabacisoli L4-6T, whole genome shotgun sequence.</title>
        <authorList>
            <person name="Zhou X.-K."/>
            <person name="Li W.-J."/>
            <person name="Duan Y.-Q."/>
        </authorList>
    </citation>
    <scope>NUCLEOTIDE SEQUENCE [LARGE SCALE GENOMIC DNA]</scope>
    <source>
        <strain evidence="3 4">L4-6</strain>
    </source>
</reference>
<keyword evidence="4" id="KW-1185">Reference proteome</keyword>
<dbReference type="GO" id="GO:0005524">
    <property type="term" value="F:ATP binding"/>
    <property type="evidence" value="ECO:0007669"/>
    <property type="project" value="InterPro"/>
</dbReference>
<dbReference type="Pfam" id="PF04851">
    <property type="entry name" value="ResIII"/>
    <property type="match status" value="1"/>
</dbReference>
<dbReference type="GO" id="GO:0015666">
    <property type="term" value="F:restriction endodeoxyribonuclease activity"/>
    <property type="evidence" value="ECO:0007669"/>
    <property type="project" value="TreeGrafter"/>
</dbReference>
<dbReference type="InterPro" id="IPR011856">
    <property type="entry name" value="tRNA_endonuc-like_dom_sf"/>
</dbReference>
<feature type="domain" description="Restriction endonuclease type IV Mrr" evidence="1">
    <location>
        <begin position="208"/>
        <end position="311"/>
    </location>
</feature>
<dbReference type="GO" id="GO:0003677">
    <property type="term" value="F:DNA binding"/>
    <property type="evidence" value="ECO:0007669"/>
    <property type="project" value="InterPro"/>
</dbReference>
<dbReference type="Pfam" id="PF04471">
    <property type="entry name" value="Mrr_cat"/>
    <property type="match status" value="1"/>
</dbReference>
<dbReference type="OrthoDB" id="5965220at2"/>
<dbReference type="SUPFAM" id="SSF52980">
    <property type="entry name" value="Restriction endonuclease-like"/>
    <property type="match status" value="1"/>
</dbReference>
<proteinExistence type="predicted"/>
<sequence>MRIDSNSSLAPWQQNFVDQFLRQKNSKSLLVAAPGTGKTATALFAANEMLSRSEVDSLLVISDRLMIRDQWSHVAARYGIDLGTSLESYLDRNGASATLQSLWTRGAAELIEEAARARRWFIMADDPAYETKSLVSLVDRMLSLNNSKALFISQHLPTGLSVDSEFHFASELILERSILDAPPTEVRIARFAPSFSLLQQLQKGSAAIDGMSWREFEKFIASLLENDGYVVDLMKGSKDGGVDVIAVKDLGPNGYFKALWQAKKQTTSNKVGISVVRELADTRQEFGASKGIIVTSSYLTKGALERVNRDKYLLGKVDRKDLDA</sequence>
<evidence type="ECO:0000313" key="3">
    <source>
        <dbReference type="EMBL" id="RDD80382.1"/>
    </source>
</evidence>
<dbReference type="RefSeq" id="WP_114846767.1">
    <property type="nucleotide sequence ID" value="NZ_JBHSPE010000021.1"/>
</dbReference>
<evidence type="ECO:0000313" key="4">
    <source>
        <dbReference type="Proteomes" id="UP000253782"/>
    </source>
</evidence>
<evidence type="ECO:0000259" key="1">
    <source>
        <dbReference type="Pfam" id="PF04471"/>
    </source>
</evidence>
<dbReference type="InterPro" id="IPR011335">
    <property type="entry name" value="Restrct_endonuc-II-like"/>
</dbReference>
<dbReference type="InterPro" id="IPR027417">
    <property type="entry name" value="P-loop_NTPase"/>
</dbReference>
<organism evidence="3 4">
    <name type="scientific">Dyella tabacisoli</name>
    <dbReference type="NCBI Taxonomy" id="2282381"/>
    <lineage>
        <taxon>Bacteria</taxon>
        <taxon>Pseudomonadati</taxon>
        <taxon>Pseudomonadota</taxon>
        <taxon>Gammaproteobacteria</taxon>
        <taxon>Lysobacterales</taxon>
        <taxon>Rhodanobacteraceae</taxon>
        <taxon>Dyella</taxon>
    </lineage>
</organism>